<name>A0A0F9FYW7_9ZZZZ</name>
<evidence type="ECO:0000313" key="1">
    <source>
        <dbReference type="EMBL" id="KKL62570.1"/>
    </source>
</evidence>
<accession>A0A0F9FYW7</accession>
<sequence length="142" mass="15895">MTEQDDPRDEGELRQAGYRTVGQATRTMLQEFGFKPRRGPPYSKYTYTNYWFPIAVINLAAESHLPWFGPEADRTTIDRRDAVLCAIAADPVLEAALHAVWTYHYRRRASASGSVQHAVFTYVMEALPELFGGCLSPPGAGQ</sequence>
<proteinExistence type="predicted"/>
<comment type="caution">
    <text evidence="1">The sequence shown here is derived from an EMBL/GenBank/DDBJ whole genome shotgun (WGS) entry which is preliminary data.</text>
</comment>
<protein>
    <submittedName>
        <fullName evidence="1">Uncharacterized protein</fullName>
    </submittedName>
</protein>
<dbReference type="AlphaFoldDB" id="A0A0F9FYW7"/>
<reference evidence="1" key="1">
    <citation type="journal article" date="2015" name="Nature">
        <title>Complex archaea that bridge the gap between prokaryotes and eukaryotes.</title>
        <authorList>
            <person name="Spang A."/>
            <person name="Saw J.H."/>
            <person name="Jorgensen S.L."/>
            <person name="Zaremba-Niedzwiedzka K."/>
            <person name="Martijn J."/>
            <person name="Lind A.E."/>
            <person name="van Eijk R."/>
            <person name="Schleper C."/>
            <person name="Guy L."/>
            <person name="Ettema T.J."/>
        </authorList>
    </citation>
    <scope>NUCLEOTIDE SEQUENCE</scope>
</reference>
<dbReference type="EMBL" id="LAZR01028450">
    <property type="protein sequence ID" value="KKL62570.1"/>
    <property type="molecule type" value="Genomic_DNA"/>
</dbReference>
<gene>
    <name evidence="1" type="ORF">LCGC14_2183910</name>
</gene>
<organism evidence="1">
    <name type="scientific">marine sediment metagenome</name>
    <dbReference type="NCBI Taxonomy" id="412755"/>
    <lineage>
        <taxon>unclassified sequences</taxon>
        <taxon>metagenomes</taxon>
        <taxon>ecological metagenomes</taxon>
    </lineage>
</organism>